<keyword evidence="3" id="KW-1185">Reference proteome</keyword>
<accession>A0ABS8QQH0</accession>
<reference evidence="2 3" key="2">
    <citation type="journal article" date="2023" name="Plant Pathol.">
        <title>Dismantling and reorganizing Pseudomonas marginalis sensu#lato.</title>
        <authorList>
            <person name="Sawada H."/>
            <person name="Fujikawa T."/>
            <person name="Satou M."/>
        </authorList>
    </citation>
    <scope>NUCLEOTIDE SEQUENCE [LARGE SCALE GENOMIC DNA]</scope>
    <source>
        <strain evidence="2 3">MAFF 311096</strain>
    </source>
</reference>
<dbReference type="Proteomes" id="UP001154922">
    <property type="component" value="Unassembled WGS sequence"/>
</dbReference>
<feature type="chain" id="PRO_5046977944" evidence="1">
    <location>
        <begin position="20"/>
        <end position="186"/>
    </location>
</feature>
<evidence type="ECO:0000313" key="3">
    <source>
        <dbReference type="Proteomes" id="UP001154922"/>
    </source>
</evidence>
<protein>
    <submittedName>
        <fullName evidence="2">Uncharacterized protein</fullName>
    </submittedName>
</protein>
<proteinExistence type="predicted"/>
<name>A0ABS8QQH0_9PSED</name>
<keyword evidence="1" id="KW-0732">Signal</keyword>
<feature type="signal peptide" evidence="1">
    <location>
        <begin position="1"/>
        <end position="19"/>
    </location>
</feature>
<comment type="caution">
    <text evidence="2">The sequence shown here is derived from an EMBL/GenBank/DDBJ whole genome shotgun (WGS) entry which is preliminary data.</text>
</comment>
<reference evidence="2 3" key="1">
    <citation type="journal article" date="2022" name="Int. J. Syst. Evol. Microbiol.">
        <title>Pseudomonas petroselini sp. nov., a pathogen causing bacterial rot of parsley in Japan.</title>
        <authorList>
            <person name="Sawada H."/>
            <person name="Fujikawa T."/>
            <person name="Osada S."/>
            <person name="Satou M."/>
        </authorList>
    </citation>
    <scope>NUCLEOTIDE SEQUENCE [LARGE SCALE GENOMIC DNA]</scope>
    <source>
        <strain evidence="2 3">MAFF 311096</strain>
    </source>
</reference>
<evidence type="ECO:0000313" key="2">
    <source>
        <dbReference type="EMBL" id="MCD7037725.1"/>
    </source>
</evidence>
<evidence type="ECO:0000256" key="1">
    <source>
        <dbReference type="SAM" id="SignalP"/>
    </source>
</evidence>
<organism evidence="2 3">
    <name type="scientific">Pseudomonas petroselini</name>
    <dbReference type="NCBI Taxonomy" id="2899822"/>
    <lineage>
        <taxon>Bacteria</taxon>
        <taxon>Pseudomonadati</taxon>
        <taxon>Pseudomonadota</taxon>
        <taxon>Gammaproteobacteria</taxon>
        <taxon>Pseudomonadales</taxon>
        <taxon>Pseudomonadaceae</taxon>
        <taxon>Pseudomonas</taxon>
    </lineage>
</organism>
<dbReference type="RefSeq" id="WP_231807890.1">
    <property type="nucleotide sequence ID" value="NZ_JAJOZG010000021.1"/>
</dbReference>
<gene>
    <name evidence="2" type="ORF">LRQ20_05190</name>
</gene>
<sequence>MNKATAAFLWIFFCAASQAQEFDFNGAVLGMKLTEFQALPVINGKLTPDGKAGWCDQRAGKLVCHRVGDDPFGQIYGPALGDYHFDKDKSGELRLYMIMLMADRRNYPIAESGLTQKWGAGKSVVSTATNGLGQEIKATTLSWNKPDSAITLEAPCGNVKYLCLTYTHKSLSKDVAGSAPPSDSGF</sequence>
<dbReference type="EMBL" id="JAJOZI010000024">
    <property type="protein sequence ID" value="MCD7037725.1"/>
    <property type="molecule type" value="Genomic_DNA"/>
</dbReference>